<sequence length="224" mass="23997">MRIETKVADIEGEIAAFHANPVDRPMPLYFLTFPSAKDPSWDERHPGRATIDIGVTSRSLFEPSADTGWMNRGADYDELKARLIEELLDQVFRFCPQLRGKIDHTELATPLGFNHFLGRDRGDFMSLAASPKRFAIRGLGAHSGVPNLFFSEQDVAAAGVVGAVQGGVIAASGGARQERARGPCGSVRVSVAATTADVETTRVRRPAVIEVGVPGGSKAATRPG</sequence>
<geneLocation type="plasmid" evidence="6 7">
    <name>pRHL1</name>
</geneLocation>
<dbReference type="Proteomes" id="UP000008710">
    <property type="component" value="Plasmid pRHL1"/>
</dbReference>
<reference evidence="7" key="1">
    <citation type="journal article" date="2006" name="Proc. Natl. Acad. Sci. U.S.A.">
        <title>The complete genome of Rhodococcus sp. RHA1 provides insights into a catabolic powerhouse.</title>
        <authorList>
            <person name="McLeod M.P."/>
            <person name="Warren R.L."/>
            <person name="Hsiao W.W.L."/>
            <person name="Araki N."/>
            <person name="Myhre M."/>
            <person name="Fernandes C."/>
            <person name="Miyazawa D."/>
            <person name="Wong W."/>
            <person name="Lillquist A.L."/>
            <person name="Wang D."/>
            <person name="Dosanjh M."/>
            <person name="Hara H."/>
            <person name="Petrescu A."/>
            <person name="Morin R.D."/>
            <person name="Yang G."/>
            <person name="Stott J.M."/>
            <person name="Schein J.E."/>
            <person name="Shin H."/>
            <person name="Smailus D."/>
            <person name="Siddiqui A.S."/>
            <person name="Marra M.A."/>
            <person name="Jones S.J.M."/>
            <person name="Holt R."/>
            <person name="Brinkman F.S.L."/>
            <person name="Miyauchi K."/>
            <person name="Fukuda M."/>
            <person name="Davies J.E."/>
            <person name="Mohn W.W."/>
            <person name="Eltis L.D."/>
        </authorList>
    </citation>
    <scope>NUCLEOTIDE SEQUENCE [LARGE SCALE GENOMIC DNA]</scope>
    <source>
        <strain evidence="7">RHA1</strain>
    </source>
</reference>
<dbReference type="KEGG" id="rha:RHA1_ro08956"/>
<keyword evidence="5" id="KW-0520">NAD</keyword>
<keyword evidence="2" id="KW-0732">Signal</keyword>
<dbReference type="InterPro" id="IPR052206">
    <property type="entry name" value="Retinol_saturase"/>
</dbReference>
<dbReference type="PANTHER" id="PTHR46091">
    <property type="entry name" value="BLR7054 PROTEIN"/>
    <property type="match status" value="1"/>
</dbReference>
<name>Q0RXI6_RHOJR</name>
<evidence type="ECO:0000313" key="6">
    <source>
        <dbReference type="EMBL" id="ABH00000.1"/>
    </source>
</evidence>
<proteinExistence type="predicted"/>
<evidence type="ECO:0000256" key="4">
    <source>
        <dbReference type="ARBA" id="ARBA00022857"/>
    </source>
</evidence>
<dbReference type="EMBL" id="CP000432">
    <property type="protein sequence ID" value="ABH00000.1"/>
    <property type="molecule type" value="Genomic_DNA"/>
</dbReference>
<dbReference type="HOGENOM" id="CLU_1234228_0_0_11"/>
<evidence type="ECO:0000256" key="3">
    <source>
        <dbReference type="ARBA" id="ARBA00022827"/>
    </source>
</evidence>
<protein>
    <recommendedName>
        <fullName evidence="8">Phytoene dehydrogenase</fullName>
    </recommendedName>
</protein>
<evidence type="ECO:0000256" key="5">
    <source>
        <dbReference type="ARBA" id="ARBA00023027"/>
    </source>
</evidence>
<keyword evidence="4" id="KW-0521">NADP</keyword>
<keyword evidence="3" id="KW-0274">FAD</keyword>
<evidence type="ECO:0000256" key="1">
    <source>
        <dbReference type="ARBA" id="ARBA00022630"/>
    </source>
</evidence>
<evidence type="ECO:0008006" key="8">
    <source>
        <dbReference type="Google" id="ProtNLM"/>
    </source>
</evidence>
<keyword evidence="6" id="KW-0614">Plasmid</keyword>
<evidence type="ECO:0000313" key="7">
    <source>
        <dbReference type="Proteomes" id="UP000008710"/>
    </source>
</evidence>
<accession>Q0RXI6</accession>
<dbReference type="PANTHER" id="PTHR46091:SF3">
    <property type="entry name" value="AMINE OXIDASE DOMAIN-CONTAINING PROTEIN"/>
    <property type="match status" value="1"/>
</dbReference>
<dbReference type="PATRIC" id="fig|101510.16.peg.8242"/>
<dbReference type="RefSeq" id="WP_011599677.1">
    <property type="nucleotide sequence ID" value="NC_008269.1"/>
</dbReference>
<keyword evidence="1" id="KW-0285">Flavoprotein</keyword>
<organism evidence="6 7">
    <name type="scientific">Rhodococcus jostii (strain RHA1)</name>
    <dbReference type="NCBI Taxonomy" id="101510"/>
    <lineage>
        <taxon>Bacteria</taxon>
        <taxon>Bacillati</taxon>
        <taxon>Actinomycetota</taxon>
        <taxon>Actinomycetes</taxon>
        <taxon>Mycobacteriales</taxon>
        <taxon>Nocardiaceae</taxon>
        <taxon>Rhodococcus</taxon>
    </lineage>
</organism>
<evidence type="ECO:0000256" key="2">
    <source>
        <dbReference type="ARBA" id="ARBA00022729"/>
    </source>
</evidence>
<dbReference type="AlphaFoldDB" id="Q0RXI6"/>
<gene>
    <name evidence="6" type="ordered locus">RHA1_ro08956</name>
</gene>